<evidence type="ECO:0000313" key="4">
    <source>
        <dbReference type="Proteomes" id="UP000321638"/>
    </source>
</evidence>
<dbReference type="EMBL" id="VDUZ01000022">
    <property type="protein sequence ID" value="TXL73788.1"/>
    <property type="molecule type" value="Genomic_DNA"/>
</dbReference>
<evidence type="ECO:0000259" key="2">
    <source>
        <dbReference type="Pfam" id="PF13449"/>
    </source>
</evidence>
<dbReference type="AlphaFoldDB" id="A0A5C8PK69"/>
<reference evidence="3 4" key="1">
    <citation type="submission" date="2019-06" db="EMBL/GenBank/DDBJ databases">
        <title>New taxonomy in bacterial strain CC-CFT640, isolated from vineyard.</title>
        <authorList>
            <person name="Lin S.-Y."/>
            <person name="Tsai C.-F."/>
            <person name="Young C.-C."/>
        </authorList>
    </citation>
    <scope>NUCLEOTIDE SEQUENCE [LARGE SCALE GENOMIC DNA]</scope>
    <source>
        <strain evidence="3 4">CC-CFT640</strain>
    </source>
</reference>
<evidence type="ECO:0000313" key="3">
    <source>
        <dbReference type="EMBL" id="TXL73788.1"/>
    </source>
</evidence>
<dbReference type="Proteomes" id="UP000321638">
    <property type="component" value="Unassembled WGS sequence"/>
</dbReference>
<dbReference type="OrthoDB" id="9798693at2"/>
<dbReference type="SUPFAM" id="SSF75011">
    <property type="entry name" value="3-carboxy-cis,cis-mucoante lactonizing enzyme"/>
    <property type="match status" value="1"/>
</dbReference>
<proteinExistence type="predicted"/>
<feature type="compositionally biased region" description="Polar residues" evidence="1">
    <location>
        <begin position="1"/>
        <end position="11"/>
    </location>
</feature>
<sequence length="441" mass="46550">MAPKPSCTTTAPGAGFFSGRKMRPARTRLPGSVIETRCPGAPVAWADAVRTAGTASRPASASRRLIIRVMEGLSAHGSFDLPCHNDCDASLSDHSLMSTPARSARGVALAVFLVALIACAPFRSVQPDTQASALALRVKPATFNLEDPAATRVGRLIWRGGITLSADHAAFGGWSDLEVGADGSRVRAVSDAGAWLVGQLRYDPAGRLVGFDNAQLGRLKAPDGTWLVSKAWADAESLATLPDGSLLVGFERRHRVLRYPAGDEAQGGGLAGTPRPFPTPAALAGTPANTGLEAMAVLPDGRLLLLAEALQLKPGTTTGWIGTLRDGVPSWSPFHYTLVEGFRPTAAASLPDGDIVLLERTAGLPGGWRVRVMRLRAAALAPDAVVQAEELARLATPWVTENLEGIAARRGRNGETLLWLIADDNFSFLQQTMLLHFALAD</sequence>
<evidence type="ECO:0000256" key="1">
    <source>
        <dbReference type="SAM" id="MobiDB-lite"/>
    </source>
</evidence>
<feature type="domain" description="Phytase-like" evidence="2">
    <location>
        <begin position="170"/>
        <end position="426"/>
    </location>
</feature>
<dbReference type="InterPro" id="IPR027372">
    <property type="entry name" value="Phytase-like_dom"/>
</dbReference>
<accession>A0A5C8PK69</accession>
<organism evidence="3 4">
    <name type="scientific">Vineibacter terrae</name>
    <dbReference type="NCBI Taxonomy" id="2586908"/>
    <lineage>
        <taxon>Bacteria</taxon>
        <taxon>Pseudomonadati</taxon>
        <taxon>Pseudomonadota</taxon>
        <taxon>Alphaproteobacteria</taxon>
        <taxon>Hyphomicrobiales</taxon>
        <taxon>Vineibacter</taxon>
    </lineage>
</organism>
<feature type="region of interest" description="Disordered" evidence="1">
    <location>
        <begin position="1"/>
        <end position="21"/>
    </location>
</feature>
<dbReference type="Pfam" id="PF13449">
    <property type="entry name" value="Phytase-like"/>
    <property type="match status" value="1"/>
</dbReference>
<comment type="caution">
    <text evidence="3">The sequence shown here is derived from an EMBL/GenBank/DDBJ whole genome shotgun (WGS) entry which is preliminary data.</text>
</comment>
<gene>
    <name evidence="3" type="ORF">FHP25_19210</name>
</gene>
<name>A0A5C8PK69_9HYPH</name>
<protein>
    <recommendedName>
        <fullName evidence="2">Phytase-like domain-containing protein</fullName>
    </recommendedName>
</protein>
<keyword evidence="4" id="KW-1185">Reference proteome</keyword>